<dbReference type="GO" id="GO:0005886">
    <property type="term" value="C:plasma membrane"/>
    <property type="evidence" value="ECO:0007669"/>
    <property type="project" value="TreeGrafter"/>
</dbReference>
<dbReference type="OrthoDB" id="2017497at2759"/>
<evidence type="ECO:0000259" key="6">
    <source>
        <dbReference type="Pfam" id="PF01284"/>
    </source>
</evidence>
<dbReference type="Pfam" id="PF01284">
    <property type="entry name" value="MARVEL"/>
    <property type="match status" value="1"/>
</dbReference>
<proteinExistence type="predicted"/>
<dbReference type="PANTHER" id="PTHR28165">
    <property type="entry name" value="NON-CLASSICAL EXPORT PROTEIN 2-RELATED"/>
    <property type="match status" value="1"/>
</dbReference>
<evidence type="ECO:0000256" key="1">
    <source>
        <dbReference type="ARBA" id="ARBA00004141"/>
    </source>
</evidence>
<evidence type="ECO:0000256" key="2">
    <source>
        <dbReference type="ARBA" id="ARBA00022692"/>
    </source>
</evidence>
<dbReference type="PANTHER" id="PTHR28165:SF2">
    <property type="entry name" value="MARVEL DOMAIN-CONTAINING PROTEIN"/>
    <property type="match status" value="1"/>
</dbReference>
<feature type="transmembrane region" description="Helical" evidence="5">
    <location>
        <begin position="12"/>
        <end position="34"/>
    </location>
</feature>
<dbReference type="InterPro" id="IPR052649">
    <property type="entry name" value="NCE102-like"/>
</dbReference>
<dbReference type="AlphaFoldDB" id="A0A9N9KTR5"/>
<sequence>MIVTLAARGFQLIFAAVVLGLSVSLITGFGPTSLGGTKDKMPESALITYGAFCGALGLLVSLIGIAACFVEAIQGIIILALDGLSAFFFAAGGIAFAVKTGVGSCSDDRLNADTYLNKHANLFRPSILKFTNDSSNKDILNEVTSRCRMVQADTAFIWLMFGMVAVTAALSIFGKSGKRGGAIV</sequence>
<dbReference type="GO" id="GO:0032126">
    <property type="term" value="C:eisosome"/>
    <property type="evidence" value="ECO:0007669"/>
    <property type="project" value="TreeGrafter"/>
</dbReference>
<dbReference type="InterPro" id="IPR008253">
    <property type="entry name" value="Marvel"/>
</dbReference>
<evidence type="ECO:0000313" key="7">
    <source>
        <dbReference type="EMBL" id="CAG8951975.1"/>
    </source>
</evidence>
<comment type="caution">
    <text evidence="7">The sequence shown here is derived from an EMBL/GenBank/DDBJ whole genome shotgun (WGS) entry which is preliminary data.</text>
</comment>
<dbReference type="EMBL" id="CAJVRL010000045">
    <property type="protein sequence ID" value="CAG8951975.1"/>
    <property type="molecule type" value="Genomic_DNA"/>
</dbReference>
<keyword evidence="8" id="KW-1185">Reference proteome</keyword>
<comment type="subcellular location">
    <subcellularLocation>
        <location evidence="1">Membrane</location>
        <topology evidence="1">Multi-pass membrane protein</topology>
    </subcellularLocation>
</comment>
<name>A0A9N9KTR5_9HELO</name>
<feature type="transmembrane region" description="Helical" evidence="5">
    <location>
        <begin position="76"/>
        <end position="98"/>
    </location>
</feature>
<evidence type="ECO:0000256" key="5">
    <source>
        <dbReference type="SAM" id="Phobius"/>
    </source>
</evidence>
<keyword evidence="2 5" id="KW-0812">Transmembrane</keyword>
<dbReference type="Proteomes" id="UP000696280">
    <property type="component" value="Unassembled WGS sequence"/>
</dbReference>
<evidence type="ECO:0000256" key="3">
    <source>
        <dbReference type="ARBA" id="ARBA00022989"/>
    </source>
</evidence>
<dbReference type="GO" id="GO:0070941">
    <property type="term" value="P:eisosome assembly"/>
    <property type="evidence" value="ECO:0007669"/>
    <property type="project" value="TreeGrafter"/>
</dbReference>
<keyword evidence="3 5" id="KW-1133">Transmembrane helix</keyword>
<dbReference type="GO" id="GO:0072659">
    <property type="term" value="P:protein localization to plasma membrane"/>
    <property type="evidence" value="ECO:0007669"/>
    <property type="project" value="TreeGrafter"/>
</dbReference>
<feature type="transmembrane region" description="Helical" evidence="5">
    <location>
        <begin position="46"/>
        <end position="69"/>
    </location>
</feature>
<protein>
    <recommendedName>
        <fullName evidence="6">MARVEL domain-containing protein</fullName>
    </recommendedName>
</protein>
<evidence type="ECO:0000313" key="8">
    <source>
        <dbReference type="Proteomes" id="UP000696280"/>
    </source>
</evidence>
<keyword evidence="4 5" id="KW-0472">Membrane</keyword>
<organism evidence="7 8">
    <name type="scientific">Hymenoscyphus fraxineus</name>
    <dbReference type="NCBI Taxonomy" id="746836"/>
    <lineage>
        <taxon>Eukaryota</taxon>
        <taxon>Fungi</taxon>
        <taxon>Dikarya</taxon>
        <taxon>Ascomycota</taxon>
        <taxon>Pezizomycotina</taxon>
        <taxon>Leotiomycetes</taxon>
        <taxon>Helotiales</taxon>
        <taxon>Helotiaceae</taxon>
        <taxon>Hymenoscyphus</taxon>
    </lineage>
</organism>
<accession>A0A9N9KTR5</accession>
<gene>
    <name evidence="7" type="ORF">HYFRA_00000710</name>
</gene>
<evidence type="ECO:0000256" key="4">
    <source>
        <dbReference type="ARBA" id="ARBA00023136"/>
    </source>
</evidence>
<reference evidence="7" key="1">
    <citation type="submission" date="2021-07" db="EMBL/GenBank/DDBJ databases">
        <authorList>
            <person name="Durling M."/>
        </authorList>
    </citation>
    <scope>NUCLEOTIDE SEQUENCE</scope>
</reference>
<feature type="domain" description="MARVEL" evidence="6">
    <location>
        <begin position="5"/>
        <end position="170"/>
    </location>
</feature>
<feature type="transmembrane region" description="Helical" evidence="5">
    <location>
        <begin position="155"/>
        <end position="173"/>
    </location>
</feature>